<feature type="transmembrane region" description="Helical" evidence="1">
    <location>
        <begin position="43"/>
        <end position="69"/>
    </location>
</feature>
<dbReference type="Proteomes" id="UP000527355">
    <property type="component" value="Unassembled WGS sequence"/>
</dbReference>
<evidence type="ECO:0000256" key="1">
    <source>
        <dbReference type="SAM" id="Phobius"/>
    </source>
</evidence>
<dbReference type="EMBL" id="JABWUV010000002">
    <property type="protein sequence ID" value="KAF6378706.1"/>
    <property type="molecule type" value="Genomic_DNA"/>
</dbReference>
<evidence type="ECO:0000313" key="2">
    <source>
        <dbReference type="EMBL" id="KAF6378706.1"/>
    </source>
</evidence>
<organism evidence="2 3">
    <name type="scientific">Myotis myotis</name>
    <name type="common">Greater mouse-eared bat</name>
    <name type="synonym">Vespertilio myotis</name>
    <dbReference type="NCBI Taxonomy" id="51298"/>
    <lineage>
        <taxon>Eukaryota</taxon>
        <taxon>Metazoa</taxon>
        <taxon>Chordata</taxon>
        <taxon>Craniata</taxon>
        <taxon>Vertebrata</taxon>
        <taxon>Euteleostomi</taxon>
        <taxon>Mammalia</taxon>
        <taxon>Eutheria</taxon>
        <taxon>Laurasiatheria</taxon>
        <taxon>Chiroptera</taxon>
        <taxon>Yangochiroptera</taxon>
        <taxon>Vespertilionidae</taxon>
        <taxon>Myotis</taxon>
    </lineage>
</organism>
<name>A0A7J7ZXX3_MYOMY</name>
<accession>A0A7J7ZXX3</accession>
<feature type="transmembrane region" description="Helical" evidence="1">
    <location>
        <begin position="12"/>
        <end position="31"/>
    </location>
</feature>
<keyword evidence="1" id="KW-0812">Transmembrane</keyword>
<keyword evidence="1" id="KW-0472">Membrane</keyword>
<keyword evidence="3" id="KW-1185">Reference proteome</keyword>
<sequence>MTSCTSATPSYLLFLEHCLCTLCSLHLKLLLTNLFCPLRFSFIFSLSLSLSLALALALALSLNMFLLIFRERNRERETSMREKHHQSDVSCTPTPTPPLGIEPATQACALAGNRTHPLLVPGSMLNH</sequence>
<comment type="caution">
    <text evidence="2">The sequence shown here is derived from an EMBL/GenBank/DDBJ whole genome shotgun (WGS) entry which is preliminary data.</text>
</comment>
<keyword evidence="1" id="KW-1133">Transmembrane helix</keyword>
<protein>
    <submittedName>
        <fullName evidence="2">Uncharacterized protein</fullName>
    </submittedName>
</protein>
<gene>
    <name evidence="2" type="ORF">mMyoMyo1_009632</name>
</gene>
<dbReference type="AlphaFoldDB" id="A0A7J7ZXX3"/>
<evidence type="ECO:0000313" key="3">
    <source>
        <dbReference type="Proteomes" id="UP000527355"/>
    </source>
</evidence>
<reference evidence="2 3" key="1">
    <citation type="journal article" date="2020" name="Nature">
        <title>Six reference-quality genomes reveal evolution of bat adaptations.</title>
        <authorList>
            <person name="Jebb D."/>
            <person name="Huang Z."/>
            <person name="Pippel M."/>
            <person name="Hughes G.M."/>
            <person name="Lavrichenko K."/>
            <person name="Devanna P."/>
            <person name="Winkler S."/>
            <person name="Jermiin L.S."/>
            <person name="Skirmuntt E.C."/>
            <person name="Katzourakis A."/>
            <person name="Burkitt-Gray L."/>
            <person name="Ray D.A."/>
            <person name="Sullivan K.A.M."/>
            <person name="Roscito J.G."/>
            <person name="Kirilenko B.M."/>
            <person name="Davalos L.M."/>
            <person name="Corthals A.P."/>
            <person name="Power M.L."/>
            <person name="Jones G."/>
            <person name="Ransome R.D."/>
            <person name="Dechmann D.K.N."/>
            <person name="Locatelli A.G."/>
            <person name="Puechmaille S.J."/>
            <person name="Fedrigo O."/>
            <person name="Jarvis E.D."/>
            <person name="Hiller M."/>
            <person name="Vernes S.C."/>
            <person name="Myers E.W."/>
            <person name="Teeling E.C."/>
        </authorList>
    </citation>
    <scope>NUCLEOTIDE SEQUENCE [LARGE SCALE GENOMIC DNA]</scope>
    <source>
        <strain evidence="2">MMyoMyo1</strain>
        <tissue evidence="2">Flight muscle</tissue>
    </source>
</reference>
<proteinExistence type="predicted"/>